<protein>
    <recommendedName>
        <fullName evidence="4">CBM1 domain-containing protein</fullName>
    </recommendedName>
</protein>
<reference evidence="2" key="1">
    <citation type="journal article" date="2020" name="Stud. Mycol.">
        <title>101 Dothideomycetes genomes: a test case for predicting lifestyles and emergence of pathogens.</title>
        <authorList>
            <person name="Haridas S."/>
            <person name="Albert R."/>
            <person name="Binder M."/>
            <person name="Bloem J."/>
            <person name="Labutti K."/>
            <person name="Salamov A."/>
            <person name="Andreopoulos B."/>
            <person name="Baker S."/>
            <person name="Barry K."/>
            <person name="Bills G."/>
            <person name="Bluhm B."/>
            <person name="Cannon C."/>
            <person name="Castanera R."/>
            <person name="Culley D."/>
            <person name="Daum C."/>
            <person name="Ezra D."/>
            <person name="Gonzalez J."/>
            <person name="Henrissat B."/>
            <person name="Kuo A."/>
            <person name="Liang C."/>
            <person name="Lipzen A."/>
            <person name="Lutzoni F."/>
            <person name="Magnuson J."/>
            <person name="Mondo S."/>
            <person name="Nolan M."/>
            <person name="Ohm R."/>
            <person name="Pangilinan J."/>
            <person name="Park H.-J."/>
            <person name="Ramirez L."/>
            <person name="Alfaro M."/>
            <person name="Sun H."/>
            <person name="Tritt A."/>
            <person name="Yoshinaga Y."/>
            <person name="Zwiers L.-H."/>
            <person name="Turgeon B."/>
            <person name="Goodwin S."/>
            <person name="Spatafora J."/>
            <person name="Crous P."/>
            <person name="Grigoriev I."/>
        </authorList>
    </citation>
    <scope>NUCLEOTIDE SEQUENCE</scope>
    <source>
        <strain evidence="2">CBS 675.92</strain>
    </source>
</reference>
<dbReference type="AlphaFoldDB" id="A0A6A5TVP3"/>
<evidence type="ECO:0000313" key="2">
    <source>
        <dbReference type="EMBL" id="KAF1954766.1"/>
    </source>
</evidence>
<proteinExistence type="predicted"/>
<evidence type="ECO:0000313" key="3">
    <source>
        <dbReference type="Proteomes" id="UP000800035"/>
    </source>
</evidence>
<dbReference type="PROSITE" id="PS51257">
    <property type="entry name" value="PROKAR_LIPOPROTEIN"/>
    <property type="match status" value="1"/>
</dbReference>
<evidence type="ECO:0000256" key="1">
    <source>
        <dbReference type="SAM" id="SignalP"/>
    </source>
</evidence>
<feature type="signal peptide" evidence="1">
    <location>
        <begin position="1"/>
        <end position="16"/>
    </location>
</feature>
<evidence type="ECO:0008006" key="4">
    <source>
        <dbReference type="Google" id="ProtNLM"/>
    </source>
</evidence>
<gene>
    <name evidence="2" type="ORF">CC80DRAFT_493543</name>
</gene>
<dbReference type="EMBL" id="ML976997">
    <property type="protein sequence ID" value="KAF1954766.1"/>
    <property type="molecule type" value="Genomic_DNA"/>
</dbReference>
<dbReference type="Proteomes" id="UP000800035">
    <property type="component" value="Unassembled WGS sequence"/>
</dbReference>
<dbReference type="OrthoDB" id="10369510at2759"/>
<name>A0A6A5TVP3_9PLEO</name>
<organism evidence="2 3">
    <name type="scientific">Byssothecium circinans</name>
    <dbReference type="NCBI Taxonomy" id="147558"/>
    <lineage>
        <taxon>Eukaryota</taxon>
        <taxon>Fungi</taxon>
        <taxon>Dikarya</taxon>
        <taxon>Ascomycota</taxon>
        <taxon>Pezizomycotina</taxon>
        <taxon>Dothideomycetes</taxon>
        <taxon>Pleosporomycetidae</taxon>
        <taxon>Pleosporales</taxon>
        <taxon>Massarineae</taxon>
        <taxon>Massarinaceae</taxon>
        <taxon>Byssothecium</taxon>
    </lineage>
</organism>
<accession>A0A6A5TVP3</accession>
<keyword evidence="1" id="KW-0732">Signal</keyword>
<feature type="chain" id="PRO_5025360721" description="CBM1 domain-containing protein" evidence="1">
    <location>
        <begin position="17"/>
        <end position="54"/>
    </location>
</feature>
<sequence>MRFFVVALAFVGLAAAACPPLEPHPEYDCRCESNDAWFCEPASGLTWFDGTQKV</sequence>
<keyword evidence="3" id="KW-1185">Reference proteome</keyword>